<feature type="compositionally biased region" description="Polar residues" evidence="1">
    <location>
        <begin position="352"/>
        <end position="370"/>
    </location>
</feature>
<sequence length="1427" mass="163939">MSEVSGQPSSIKGGPDKRLSRISSPGPSSDDDLAYQYALRVAYLAYLTQPKVPKATLTPSPTPVKPLSDSSLKRQSVVAPATIQSAVTSHFSAIGDLFKDSDKKGHKNQKFPKELIKVLRDRLEFIVSGRDPNPIYKDRYFKNDLAVFYQALQQPGFRQQFKTNNSKIEDIVLIFLKTSQSELRRAQLPQNVTWQSKLTEHVSQFVGILKWCLQTKECNTASTPELLARLEIYQTKMSSPPSTGGGSTNENASDNIDDMAMVKLVLSIFKVPTNQAQKDISALKKNCTLQAALEDMRNIINHINRGSSFPACKEDFKTEEVYQNWKSIELKTVRELMSSLIMFTPGLKLNEPTESSNSLNDENSKRTSQYAGRRTYATETPQDAFSKYEQQRQLEMQQKRQLEQKQRQNQQYQSQQSYPPYNSSQQPYPPYNSSQQPYPPYNSSQQPYPPYNPSQQPYPPYNPSQQPYPPYNYNSSQQPYPPYNPSQQPYPPYNPSQQSRPYNIPPSLQPSYVPSPSIESKEILQAKESSEGGTFTFIPLHPRRCYKILLNKSIEYEILSGLPSENSDKILSKNVMQLLNECALRWRVSPGFRWLQYLDILRTYYDNEHPAISLDHIKEGMILLKDAIKKREVSTWTISDRIELVEVYSGVHDSLLNLTREALEHIYKIKPSQFDPIAQVLNLVYESELFREKFSDISKFYNDLREIVGKVSVEIYQTKREEIFSKQTANEVQTLNLLAQWIQQEIEKMSKKFPRPIIDQIDVVRLIIEKQVPLLTLDMENASADITSKVKMTPEEGIPVEDIFDLYREILVLKTVFEERCPDTKFTLGIQDWFGPHVKMWLESTKSKTSDWVMTAINVDEFKAVSTTDAHSSSVVDLFTSFNQTVDFIKKLNWPNKNQSALYMTSLSGAISEALEKYCESIEDRFRKDILPDDEAGQATAKQSAWYIKAKTAIASEKTMPSDIKPSSCIMLNNIEAAREQLDKLYEVMEVDALVSILHKSENEPESEAKNKYLYTIKIVLAEDLLALDNNGLSDPYCVLTDELGNRLVETRVIYETLDPRWEEAFDITIEASENNIRKLGVTVWDKDQVGSDDVCGKAGIYLDPKHFDDFLTHDVWLDLDTQGRVLLRISMEGEKDDIRFYFGKAFRTLKRAHDDMARTIIDRMSPFLSQCLSRDVITKLLKPTASNSFTQFFKDLDKSKKTELNDREVETAIDPLFDYFDTNLMTLSNHLYPEVFTMVMSRVWKKIELVIESLILPPLSDYPSDMKPLTDSEIDVVYKWLKFLRQYLHADGNGVSLEVLENAKYHEIFRIQMFYDNDSEGLMQEYLRLQIENAISPKKKSLHLNKSVLNQRNLGTIKKRKNEKRNKNTHDDGDLILRILRMRPGTKGFLKQQMEERSKRLAAASSDIITHDEVPPVPSVRNSVAQ</sequence>
<dbReference type="PANTHER" id="PTHR47263:SF1">
    <property type="entry name" value="C2 DOMAIN PROTEIN (AFU_ORTHOLOGUE AFUA_7G02350)"/>
    <property type="match status" value="1"/>
</dbReference>
<evidence type="ECO:0000313" key="6">
    <source>
        <dbReference type="Proteomes" id="UP000789342"/>
    </source>
</evidence>
<dbReference type="Proteomes" id="UP000789342">
    <property type="component" value="Unassembled WGS sequence"/>
</dbReference>
<dbReference type="OrthoDB" id="2015333at2759"/>
<dbReference type="InterPro" id="IPR052811">
    <property type="entry name" value="Glucose_resp_signaling"/>
</dbReference>
<protein>
    <submittedName>
        <fullName evidence="5">6261_t:CDS:1</fullName>
    </submittedName>
</protein>
<dbReference type="PROSITE" id="PS50004">
    <property type="entry name" value="C2"/>
    <property type="match status" value="1"/>
</dbReference>
<feature type="region of interest" description="Disordered" evidence="1">
    <location>
        <begin position="347"/>
        <end position="511"/>
    </location>
</feature>
<dbReference type="CDD" id="cd04043">
    <property type="entry name" value="C2_Munc13_fungal"/>
    <property type="match status" value="1"/>
</dbReference>
<dbReference type="Gene3D" id="2.60.40.150">
    <property type="entry name" value="C2 domain"/>
    <property type="match status" value="1"/>
</dbReference>
<dbReference type="PROSITE" id="PS51258">
    <property type="entry name" value="MHD1"/>
    <property type="match status" value="1"/>
</dbReference>
<feature type="compositionally biased region" description="Polar residues" evidence="1">
    <location>
        <begin position="1"/>
        <end position="10"/>
    </location>
</feature>
<keyword evidence="6" id="KW-1185">Reference proteome</keyword>
<dbReference type="InterPro" id="IPR000008">
    <property type="entry name" value="C2_dom"/>
</dbReference>
<dbReference type="InterPro" id="IPR035892">
    <property type="entry name" value="C2_domain_sf"/>
</dbReference>
<dbReference type="EMBL" id="CAJVPV010000637">
    <property type="protein sequence ID" value="CAG8466900.1"/>
    <property type="molecule type" value="Genomic_DNA"/>
</dbReference>
<evidence type="ECO:0000259" key="4">
    <source>
        <dbReference type="PROSITE" id="PS51259"/>
    </source>
</evidence>
<organism evidence="5 6">
    <name type="scientific">Acaulospora morrowiae</name>
    <dbReference type="NCBI Taxonomy" id="94023"/>
    <lineage>
        <taxon>Eukaryota</taxon>
        <taxon>Fungi</taxon>
        <taxon>Fungi incertae sedis</taxon>
        <taxon>Mucoromycota</taxon>
        <taxon>Glomeromycotina</taxon>
        <taxon>Glomeromycetes</taxon>
        <taxon>Diversisporales</taxon>
        <taxon>Acaulosporaceae</taxon>
        <taxon>Acaulospora</taxon>
    </lineage>
</organism>
<evidence type="ECO:0000313" key="5">
    <source>
        <dbReference type="EMBL" id="CAG8466900.1"/>
    </source>
</evidence>
<feature type="region of interest" description="Disordered" evidence="1">
    <location>
        <begin position="1"/>
        <end position="30"/>
    </location>
</feature>
<feature type="domain" description="MHD2" evidence="4">
    <location>
        <begin position="1211"/>
        <end position="1327"/>
    </location>
</feature>
<dbReference type="PANTHER" id="PTHR47263">
    <property type="entry name" value="ADENYLATE CYCLASE ACTIVATION PROTEIN GIT1"/>
    <property type="match status" value="1"/>
</dbReference>
<comment type="caution">
    <text evidence="5">The sequence shown here is derived from an EMBL/GenBank/DDBJ whole genome shotgun (WGS) entry which is preliminary data.</text>
</comment>
<feature type="region of interest" description="Disordered" evidence="1">
    <location>
        <begin position="1402"/>
        <end position="1427"/>
    </location>
</feature>
<feature type="compositionally biased region" description="Pro residues" evidence="1">
    <location>
        <begin position="479"/>
        <end position="494"/>
    </location>
</feature>
<feature type="domain" description="C2" evidence="2">
    <location>
        <begin position="994"/>
        <end position="1118"/>
    </location>
</feature>
<dbReference type="Gene3D" id="1.20.58.1100">
    <property type="match status" value="1"/>
</dbReference>
<evidence type="ECO:0000256" key="1">
    <source>
        <dbReference type="SAM" id="MobiDB-lite"/>
    </source>
</evidence>
<proteinExistence type="predicted"/>
<accession>A0A9N8VUD8</accession>
<dbReference type="SMART" id="SM00239">
    <property type="entry name" value="C2"/>
    <property type="match status" value="1"/>
</dbReference>
<reference evidence="5" key="1">
    <citation type="submission" date="2021-06" db="EMBL/GenBank/DDBJ databases">
        <authorList>
            <person name="Kallberg Y."/>
            <person name="Tangrot J."/>
            <person name="Rosling A."/>
        </authorList>
    </citation>
    <scope>NUCLEOTIDE SEQUENCE</scope>
    <source>
        <strain evidence="5">CL551</strain>
    </source>
</reference>
<feature type="compositionally biased region" description="Low complexity" evidence="1">
    <location>
        <begin position="407"/>
        <end position="446"/>
    </location>
</feature>
<feature type="compositionally biased region" description="Basic and acidic residues" evidence="1">
    <location>
        <begin position="389"/>
        <end position="406"/>
    </location>
</feature>
<name>A0A9N8VUD8_9GLOM</name>
<dbReference type="SUPFAM" id="SSF49562">
    <property type="entry name" value="C2 domain (Calcium/lipid-binding domain, CaLB)"/>
    <property type="match status" value="1"/>
</dbReference>
<dbReference type="PROSITE" id="PS51259">
    <property type="entry name" value="MHD2"/>
    <property type="match status" value="1"/>
</dbReference>
<dbReference type="InterPro" id="IPR014770">
    <property type="entry name" value="Munc13_1"/>
</dbReference>
<dbReference type="Pfam" id="PF06292">
    <property type="entry name" value="MUN"/>
    <property type="match status" value="1"/>
</dbReference>
<feature type="domain" description="MHD1" evidence="3">
    <location>
        <begin position="804"/>
        <end position="922"/>
    </location>
</feature>
<gene>
    <name evidence="5" type="ORF">AMORRO_LOCUS1671</name>
</gene>
<dbReference type="InterPro" id="IPR014772">
    <property type="entry name" value="Munc13_dom-2"/>
</dbReference>
<feature type="compositionally biased region" description="Pro residues" evidence="1">
    <location>
        <begin position="447"/>
        <end position="470"/>
    </location>
</feature>
<evidence type="ECO:0000259" key="3">
    <source>
        <dbReference type="PROSITE" id="PS51258"/>
    </source>
</evidence>
<dbReference type="InterPro" id="IPR010439">
    <property type="entry name" value="MUN_dom"/>
</dbReference>
<dbReference type="Pfam" id="PF00168">
    <property type="entry name" value="C2"/>
    <property type="match status" value="1"/>
</dbReference>
<dbReference type="Gene3D" id="1.10.357.50">
    <property type="match status" value="1"/>
</dbReference>
<evidence type="ECO:0000259" key="2">
    <source>
        <dbReference type="PROSITE" id="PS50004"/>
    </source>
</evidence>